<evidence type="ECO:0008006" key="2">
    <source>
        <dbReference type="Google" id="ProtNLM"/>
    </source>
</evidence>
<proteinExistence type="predicted"/>
<reference evidence="1" key="1">
    <citation type="journal article" date="2014" name="BMC Genomics">
        <title>Characterizing the developmental transcriptome of the oriental fruit fly, Bactrocera dorsalis (Diptera: Tephritidae) through comparative genomic analysis with Drosophila melanogaster utilizing modENCODE datasets.</title>
        <authorList>
            <person name="Geib S.M."/>
            <person name="Calla B."/>
            <person name="Hall B."/>
            <person name="Hou S."/>
            <person name="Manoukis N.C."/>
        </authorList>
    </citation>
    <scope>NUCLEOTIDE SEQUENCE</scope>
    <source>
        <strain evidence="1">Punador</strain>
    </source>
</reference>
<feature type="non-terminal residue" evidence="1">
    <location>
        <position position="121"/>
    </location>
</feature>
<dbReference type="PANTHER" id="PTHR46060:SF1">
    <property type="entry name" value="MARINER MOS1 TRANSPOSASE-LIKE PROTEIN"/>
    <property type="match status" value="1"/>
</dbReference>
<evidence type="ECO:0000313" key="1">
    <source>
        <dbReference type="EMBL" id="JAC43973.1"/>
    </source>
</evidence>
<protein>
    <recommendedName>
        <fullName evidence="2">Histone-lysine N-methyltransferase SETMAR</fullName>
    </recommendedName>
</protein>
<dbReference type="OrthoDB" id="6118231at2759"/>
<dbReference type="PANTHER" id="PTHR46060">
    <property type="entry name" value="MARINER MOS1 TRANSPOSASE-LIKE PROTEIN"/>
    <property type="match status" value="1"/>
</dbReference>
<name>A0A034VQX1_BACDO</name>
<dbReference type="EMBL" id="GAKP01014979">
    <property type="protein sequence ID" value="JAC43973.1"/>
    <property type="molecule type" value="Transcribed_RNA"/>
</dbReference>
<dbReference type="InterPro" id="IPR052709">
    <property type="entry name" value="Transposase-MT_Hybrid"/>
</dbReference>
<accession>A0A034VQX1</accession>
<dbReference type="AlphaFoldDB" id="A0A034VQX1"/>
<sequence>MSTKNSERNGRPKEFVTDDNIKKVHKIILADRKVKLLEIAGPLKLSTEGVHNIIHENLGMRKPCAKCLLVEHTFDQKQRRVDDSKQCLEMFEHNNLEFLRRFVTVDETWPHHLTPLGMRKP</sequence>
<gene>
    <name evidence="1" type="primary">YK006</name>
</gene>
<organism evidence="1">
    <name type="scientific">Bactrocera dorsalis</name>
    <name type="common">Oriental fruit fly</name>
    <name type="synonym">Dacus dorsalis</name>
    <dbReference type="NCBI Taxonomy" id="27457"/>
    <lineage>
        <taxon>Eukaryota</taxon>
        <taxon>Metazoa</taxon>
        <taxon>Ecdysozoa</taxon>
        <taxon>Arthropoda</taxon>
        <taxon>Hexapoda</taxon>
        <taxon>Insecta</taxon>
        <taxon>Pterygota</taxon>
        <taxon>Neoptera</taxon>
        <taxon>Endopterygota</taxon>
        <taxon>Diptera</taxon>
        <taxon>Brachycera</taxon>
        <taxon>Muscomorpha</taxon>
        <taxon>Tephritoidea</taxon>
        <taxon>Tephritidae</taxon>
        <taxon>Bactrocera</taxon>
        <taxon>Bactrocera</taxon>
    </lineage>
</organism>